<evidence type="ECO:0000313" key="3">
    <source>
        <dbReference type="Proteomes" id="UP000794436"/>
    </source>
</evidence>
<feature type="transmembrane region" description="Helical" evidence="1">
    <location>
        <begin position="72"/>
        <end position="94"/>
    </location>
</feature>
<feature type="transmembrane region" description="Helical" evidence="1">
    <location>
        <begin position="139"/>
        <end position="158"/>
    </location>
</feature>
<feature type="transmembrane region" description="Helical" evidence="1">
    <location>
        <begin position="211"/>
        <end position="230"/>
    </location>
</feature>
<dbReference type="AlphaFoldDB" id="A0A8K1FHM5"/>
<keyword evidence="1" id="KW-1133">Transmembrane helix</keyword>
<feature type="transmembrane region" description="Helical" evidence="1">
    <location>
        <begin position="170"/>
        <end position="190"/>
    </location>
</feature>
<evidence type="ECO:0000313" key="2">
    <source>
        <dbReference type="EMBL" id="TMW58918.1"/>
    </source>
</evidence>
<feature type="transmembrane region" description="Helical" evidence="1">
    <location>
        <begin position="106"/>
        <end position="127"/>
    </location>
</feature>
<feature type="transmembrane region" description="Helical" evidence="1">
    <location>
        <begin position="236"/>
        <end position="257"/>
    </location>
</feature>
<keyword evidence="3" id="KW-1185">Reference proteome</keyword>
<keyword evidence="1" id="KW-0812">Transmembrane</keyword>
<comment type="caution">
    <text evidence="2">The sequence shown here is derived from an EMBL/GenBank/DDBJ whole genome shotgun (WGS) entry which is preliminary data.</text>
</comment>
<proteinExistence type="predicted"/>
<evidence type="ECO:0000256" key="1">
    <source>
        <dbReference type="SAM" id="Phobius"/>
    </source>
</evidence>
<keyword evidence="1" id="KW-0472">Membrane</keyword>
<gene>
    <name evidence="2" type="ORF">Poli38472_007063</name>
</gene>
<dbReference type="OrthoDB" id="106571at2759"/>
<protein>
    <submittedName>
        <fullName evidence="2">Uncharacterized protein</fullName>
    </submittedName>
</protein>
<accession>A0A8K1FHM5</accession>
<name>A0A8K1FHM5_PYTOL</name>
<dbReference type="Proteomes" id="UP000794436">
    <property type="component" value="Unassembled WGS sequence"/>
</dbReference>
<dbReference type="EMBL" id="SPLM01000110">
    <property type="protein sequence ID" value="TMW58918.1"/>
    <property type="molecule type" value="Genomic_DNA"/>
</dbReference>
<sequence>MVASSPRIQPGSVAVRAPTLVEASGSTRRVRWLRSLFSRLWASVHIDWDSHYSLDKLLCLYKHASTTSFSTLLLPLLLTPLPTLLITMVIEFIPLNDPTLGWRANYTYFIQAFLRWFGVAAVAGIQWHCHMPELSPPMFPMAIVTFIQAAWGVGGIIALTEAAAVFPVPFSPFAAIPVFTSMGWAARVYWMRRKLWNPADPEQARVERAKLVKLFELLGFCVQYIGIYTVSSTLFAQIPAGYQFFMVIMLQVIKVWVKRMELTKAQLHWPRNDLAVVQVASNSQLFHQLFTAACFQTSKSGPTLLLILLFGLLQDILAIRSIQKRQNLVIHLQTKSHSSNESPSRN</sequence>
<organism evidence="2 3">
    <name type="scientific">Pythium oligandrum</name>
    <name type="common">Mycoparasitic fungus</name>
    <dbReference type="NCBI Taxonomy" id="41045"/>
    <lineage>
        <taxon>Eukaryota</taxon>
        <taxon>Sar</taxon>
        <taxon>Stramenopiles</taxon>
        <taxon>Oomycota</taxon>
        <taxon>Peronosporomycetes</taxon>
        <taxon>Pythiales</taxon>
        <taxon>Pythiaceae</taxon>
        <taxon>Pythium</taxon>
    </lineage>
</organism>
<reference evidence="2" key="1">
    <citation type="submission" date="2019-03" db="EMBL/GenBank/DDBJ databases">
        <title>Long read genome sequence of the mycoparasitic Pythium oligandrum ATCC 38472 isolated from sugarbeet rhizosphere.</title>
        <authorList>
            <person name="Gaulin E."/>
        </authorList>
    </citation>
    <scope>NUCLEOTIDE SEQUENCE</scope>
    <source>
        <strain evidence="2">ATCC 38472_TT</strain>
    </source>
</reference>